<feature type="transmembrane region" description="Helical" evidence="6">
    <location>
        <begin position="419"/>
        <end position="442"/>
    </location>
</feature>
<feature type="domain" description="G-protein coupled receptors family 1 profile" evidence="7">
    <location>
        <begin position="164"/>
        <end position="440"/>
    </location>
</feature>
<proteinExistence type="predicted"/>
<dbReference type="GeneTree" id="ENSGT00390000003209"/>
<protein>
    <submittedName>
        <fullName evidence="8">Transmembrane protein 116</fullName>
    </submittedName>
</protein>
<feature type="transmembrane region" description="Helical" evidence="6">
    <location>
        <begin position="389"/>
        <end position="407"/>
    </location>
</feature>
<dbReference type="InterPro" id="IPR017452">
    <property type="entry name" value="GPCR_Rhodpsn_7TM"/>
</dbReference>
<feature type="transmembrane region" description="Helical" evidence="6">
    <location>
        <begin position="265"/>
        <end position="286"/>
    </location>
</feature>
<reference evidence="8" key="3">
    <citation type="submission" date="2025-09" db="UniProtKB">
        <authorList>
            <consortium name="Ensembl"/>
        </authorList>
    </citation>
    <scope>IDENTIFICATION</scope>
    <source>
        <strain evidence="8">Thoroughbred</strain>
    </source>
</reference>
<evidence type="ECO:0000256" key="1">
    <source>
        <dbReference type="ARBA" id="ARBA00004141"/>
    </source>
</evidence>
<dbReference type="GO" id="GO:0007165">
    <property type="term" value="P:signal transduction"/>
    <property type="evidence" value="ECO:0007669"/>
    <property type="project" value="UniProtKB-ARBA"/>
</dbReference>
<dbReference type="GO" id="GO:0016020">
    <property type="term" value="C:membrane"/>
    <property type="evidence" value="ECO:0007669"/>
    <property type="project" value="UniProtKB-SubCell"/>
</dbReference>
<evidence type="ECO:0000256" key="4">
    <source>
        <dbReference type="ARBA" id="ARBA00023136"/>
    </source>
</evidence>
<keyword evidence="9" id="KW-1185">Reference proteome</keyword>
<evidence type="ECO:0000256" key="6">
    <source>
        <dbReference type="SAM" id="Phobius"/>
    </source>
</evidence>
<feature type="transmembrane region" description="Helical" evidence="6">
    <location>
        <begin position="152"/>
        <end position="174"/>
    </location>
</feature>
<feature type="compositionally biased region" description="Low complexity" evidence="5">
    <location>
        <begin position="49"/>
        <end position="59"/>
    </location>
</feature>
<dbReference type="InterPro" id="IPR022343">
    <property type="entry name" value="GCR1-cAMP_receptor"/>
</dbReference>
<evidence type="ECO:0000313" key="8">
    <source>
        <dbReference type="Ensembl" id="ENSECAP00000063766.1"/>
    </source>
</evidence>
<accession>A0A9L0RMI9</accession>
<comment type="subcellular location">
    <subcellularLocation>
        <location evidence="1">Membrane</location>
        <topology evidence="1">Multi-pass membrane protein</topology>
    </subcellularLocation>
</comment>
<dbReference type="SUPFAM" id="SSF81321">
    <property type="entry name" value="Family A G protein-coupled receptor-like"/>
    <property type="match status" value="1"/>
</dbReference>
<evidence type="ECO:0000313" key="9">
    <source>
        <dbReference type="Proteomes" id="UP000002281"/>
    </source>
</evidence>
<dbReference type="PANTHER" id="PTHR23112:SF0">
    <property type="entry name" value="TRANSMEMBRANE PROTEIN 116"/>
    <property type="match status" value="1"/>
</dbReference>
<dbReference type="Proteomes" id="UP000002281">
    <property type="component" value="Chromosome 8"/>
</dbReference>
<dbReference type="AlphaFoldDB" id="A0A9L0RMI9"/>
<feature type="transmembrane region" description="Helical" evidence="6">
    <location>
        <begin position="332"/>
        <end position="356"/>
    </location>
</feature>
<feature type="transmembrane region" description="Helical" evidence="6">
    <location>
        <begin position="227"/>
        <end position="244"/>
    </location>
</feature>
<keyword evidence="3 6" id="KW-1133">Transmembrane helix</keyword>
<dbReference type="PANTHER" id="PTHR23112">
    <property type="entry name" value="G PROTEIN-COUPLED RECEPTOR 157-RELATED"/>
    <property type="match status" value="1"/>
</dbReference>
<dbReference type="Ensembl" id="ENSECAT00000089620.1">
    <property type="protein sequence ID" value="ENSECAP00000063766.1"/>
    <property type="gene ID" value="ENSECAG00000008110.4"/>
</dbReference>
<feature type="compositionally biased region" description="Basic and acidic residues" evidence="5">
    <location>
        <begin position="18"/>
        <end position="27"/>
    </location>
</feature>
<dbReference type="Gene3D" id="1.20.1070.10">
    <property type="entry name" value="Rhodopsin 7-helix transmembrane proteins"/>
    <property type="match status" value="1"/>
</dbReference>
<evidence type="ECO:0000256" key="2">
    <source>
        <dbReference type="ARBA" id="ARBA00022692"/>
    </source>
</evidence>
<evidence type="ECO:0000256" key="3">
    <source>
        <dbReference type="ARBA" id="ARBA00022989"/>
    </source>
</evidence>
<dbReference type="PROSITE" id="PS50262">
    <property type="entry name" value="G_PROTEIN_RECEP_F1_2"/>
    <property type="match status" value="1"/>
</dbReference>
<feature type="transmembrane region" description="Helical" evidence="6">
    <location>
        <begin position="186"/>
        <end position="207"/>
    </location>
</feature>
<reference evidence="8" key="2">
    <citation type="submission" date="2025-08" db="UniProtKB">
        <authorList>
            <consortium name="Ensembl"/>
        </authorList>
    </citation>
    <scope>IDENTIFICATION</scope>
    <source>
        <strain evidence="8">Thoroughbred</strain>
    </source>
</reference>
<evidence type="ECO:0000256" key="5">
    <source>
        <dbReference type="SAM" id="MobiDB-lite"/>
    </source>
</evidence>
<gene>
    <name evidence="8" type="primary">TMEM116</name>
</gene>
<reference evidence="8 9" key="1">
    <citation type="journal article" date="2009" name="Science">
        <title>Genome sequence, comparative analysis, and population genetics of the domestic horse.</title>
        <authorList>
            <consortium name="Broad Institute Genome Sequencing Platform"/>
            <consortium name="Broad Institute Whole Genome Assembly Team"/>
            <person name="Wade C.M."/>
            <person name="Giulotto E."/>
            <person name="Sigurdsson S."/>
            <person name="Zoli M."/>
            <person name="Gnerre S."/>
            <person name="Imsland F."/>
            <person name="Lear T.L."/>
            <person name="Adelson D.L."/>
            <person name="Bailey E."/>
            <person name="Bellone R.R."/>
            <person name="Bloecker H."/>
            <person name="Distl O."/>
            <person name="Edgar R.C."/>
            <person name="Garber M."/>
            <person name="Leeb T."/>
            <person name="Mauceli E."/>
            <person name="MacLeod J.N."/>
            <person name="Penedo M.C.T."/>
            <person name="Raison J.M."/>
            <person name="Sharpe T."/>
            <person name="Vogel J."/>
            <person name="Andersson L."/>
            <person name="Antczak D.F."/>
            <person name="Biagi T."/>
            <person name="Binns M.M."/>
            <person name="Chowdhary B.P."/>
            <person name="Coleman S.J."/>
            <person name="Della Valle G."/>
            <person name="Fryc S."/>
            <person name="Guerin G."/>
            <person name="Hasegawa T."/>
            <person name="Hill E.W."/>
            <person name="Jurka J."/>
            <person name="Kiialainen A."/>
            <person name="Lindgren G."/>
            <person name="Liu J."/>
            <person name="Magnani E."/>
            <person name="Mickelson J.R."/>
            <person name="Murray J."/>
            <person name="Nergadze S.G."/>
            <person name="Onofrio R."/>
            <person name="Pedroni S."/>
            <person name="Piras M.F."/>
            <person name="Raudsepp T."/>
            <person name="Rocchi M."/>
            <person name="Roeed K.H."/>
            <person name="Ryder O.A."/>
            <person name="Searle S."/>
            <person name="Skow L."/>
            <person name="Swinburne J.E."/>
            <person name="Syvaenen A.C."/>
            <person name="Tozaki T."/>
            <person name="Valberg S.J."/>
            <person name="Vaudin M."/>
            <person name="White J.R."/>
            <person name="Zody M.C."/>
            <person name="Lander E.S."/>
            <person name="Lindblad-Toh K."/>
        </authorList>
    </citation>
    <scope>NUCLEOTIDE SEQUENCE [LARGE SCALE GENOMIC DNA]</scope>
    <source>
        <strain evidence="8 9">Thoroughbred</strain>
    </source>
</reference>
<keyword evidence="2 6" id="KW-0812">Transmembrane</keyword>
<feature type="region of interest" description="Disordered" evidence="5">
    <location>
        <begin position="18"/>
        <end position="59"/>
    </location>
</feature>
<dbReference type="PRINTS" id="PR02001">
    <property type="entry name" value="GCR1CAMPR"/>
</dbReference>
<sequence length="493" mass="55082">MQDSWTLFAYCKAGCNPHQRERGRDMRTNTSGSRPPTAGRRVTSASHRPLGLPLGTPGLDLARHRPLPVGEGKGHPVPSAPSLQLFCKRGSKYKYRKGKGAPDPGSCMPRGHDTAPAQPYMMVGSPGIVATDHHPPALRPLRPPRVFSAIQWIQFVMATLSVIGSSSLIAYIVFQNIQKSPEIRPLFYLSFSDLLLGICWLIEALLYGTSVVNKDIVCYNLQAVGQIFYISSFLYTVNYIWYLYKELRMKHKLHGQSTFPPVIDYTCQVGQIAIILSSLIPLLLMIPVFCLGNASECFHNFSQSHRCILMYSPPSAMAELLPSADASVCSTLYFYGLTIFLASFLLSLLTIVVLLIQAQTLYKKFVKSTGFLGSEQWAVIHIMEQRVRFYPVAFFCCWGPAVILMIVKLTKPQDTKLHMALYVLQALTASSQGLLNCGVYGWTQYNFYHLKQEARRDADTQTPLLCSQKRFYSRGLHPLESTLAFATSTSTIL</sequence>
<name>A0A9L0RMI9_HORSE</name>
<evidence type="ECO:0000259" key="7">
    <source>
        <dbReference type="PROSITE" id="PS50262"/>
    </source>
</evidence>
<organism evidence="8 9">
    <name type="scientific">Equus caballus</name>
    <name type="common">Horse</name>
    <dbReference type="NCBI Taxonomy" id="9796"/>
    <lineage>
        <taxon>Eukaryota</taxon>
        <taxon>Metazoa</taxon>
        <taxon>Chordata</taxon>
        <taxon>Craniata</taxon>
        <taxon>Vertebrata</taxon>
        <taxon>Euteleostomi</taxon>
        <taxon>Mammalia</taxon>
        <taxon>Eutheria</taxon>
        <taxon>Laurasiatheria</taxon>
        <taxon>Perissodactyla</taxon>
        <taxon>Equidae</taxon>
        <taxon>Equus</taxon>
    </lineage>
</organism>
<keyword evidence="4 6" id="KW-0472">Membrane</keyword>